<gene>
    <name evidence="3" type="ORF">C8A04DRAFT_9180</name>
</gene>
<dbReference type="Gene3D" id="2.60.120.10">
    <property type="entry name" value="Jelly Rolls"/>
    <property type="match status" value="1"/>
</dbReference>
<dbReference type="PROSITE" id="PS51184">
    <property type="entry name" value="JMJC"/>
    <property type="match status" value="1"/>
</dbReference>
<feature type="region of interest" description="Disordered" evidence="1">
    <location>
        <begin position="351"/>
        <end position="379"/>
    </location>
</feature>
<sequence length="379" mass="42529">MDEPKSTDPIAELITRYHDLTGNEIEELREEPSPLQFMRYVARNVPFVLRGGARSWYATRSWSVDKLKESLGDQPVNIAVTAAGNADAPTSYTHPDGTTSLVLAKPHEEPQPFSTFIDYLIAQEHQQTTDPTQPPRPPPTEIRYAQTQDNNLQHEYVLLSGGVPPDIPWARIALQLRKPDATNLWIGNSHSVTALHHDNYENIYAQIAGRKHFVLLPPACVAGVNEQMLPLATYVRKEGEGGGFELVIDRDEDRGGVSTSVPWAIWDPDRPMENATAYSSLVEPMRVTLEPGDMLYLPALWYHKVSQSCSPEGVCIAVNYWYDMEYHGSLYPLAEFARSIAHKERLTTFSRSAGITEEPDETKLESNKRRVTPIPNPPS</sequence>
<dbReference type="Pfam" id="PF13621">
    <property type="entry name" value="Cupin_8"/>
    <property type="match status" value="1"/>
</dbReference>
<reference evidence="3" key="1">
    <citation type="journal article" date="2023" name="Mol. Phylogenet. Evol.">
        <title>Genome-scale phylogeny and comparative genomics of the fungal order Sordariales.</title>
        <authorList>
            <person name="Hensen N."/>
            <person name="Bonometti L."/>
            <person name="Westerberg I."/>
            <person name="Brannstrom I.O."/>
            <person name="Guillou S."/>
            <person name="Cros-Aarteil S."/>
            <person name="Calhoun S."/>
            <person name="Haridas S."/>
            <person name="Kuo A."/>
            <person name="Mondo S."/>
            <person name="Pangilinan J."/>
            <person name="Riley R."/>
            <person name="LaButti K."/>
            <person name="Andreopoulos B."/>
            <person name="Lipzen A."/>
            <person name="Chen C."/>
            <person name="Yan M."/>
            <person name="Daum C."/>
            <person name="Ng V."/>
            <person name="Clum A."/>
            <person name="Steindorff A."/>
            <person name="Ohm R.A."/>
            <person name="Martin F."/>
            <person name="Silar P."/>
            <person name="Natvig D.O."/>
            <person name="Lalanne C."/>
            <person name="Gautier V."/>
            <person name="Ament-Velasquez S.L."/>
            <person name="Kruys A."/>
            <person name="Hutchinson M.I."/>
            <person name="Powell A.J."/>
            <person name="Barry K."/>
            <person name="Miller A.N."/>
            <person name="Grigoriev I.V."/>
            <person name="Debuchy R."/>
            <person name="Gladieux P."/>
            <person name="Hiltunen Thoren M."/>
            <person name="Johannesson H."/>
        </authorList>
    </citation>
    <scope>NUCLEOTIDE SEQUENCE</scope>
    <source>
        <strain evidence="3">CBS 141.50</strain>
    </source>
</reference>
<protein>
    <submittedName>
        <fullName evidence="3">Cupin-like domain-containing protein</fullName>
    </submittedName>
</protein>
<dbReference type="EMBL" id="MU853557">
    <property type="protein sequence ID" value="KAK4147155.1"/>
    <property type="molecule type" value="Genomic_DNA"/>
</dbReference>
<dbReference type="SMART" id="SM00558">
    <property type="entry name" value="JmjC"/>
    <property type="match status" value="1"/>
</dbReference>
<dbReference type="PANTHER" id="PTHR12461:SF99">
    <property type="entry name" value="BIFUNCTIONAL PEPTIDASE AND (3S)-LYSYL HYDROXYLASE JMJD7"/>
    <property type="match status" value="1"/>
</dbReference>
<accession>A0AAN6ZPQ5</accession>
<dbReference type="InterPro" id="IPR041667">
    <property type="entry name" value="Cupin_8"/>
</dbReference>
<dbReference type="Proteomes" id="UP001302676">
    <property type="component" value="Unassembled WGS sequence"/>
</dbReference>
<evidence type="ECO:0000313" key="3">
    <source>
        <dbReference type="EMBL" id="KAK4147155.1"/>
    </source>
</evidence>
<dbReference type="RefSeq" id="XP_062640526.1">
    <property type="nucleotide sequence ID" value="XM_062785388.1"/>
</dbReference>
<evidence type="ECO:0000259" key="2">
    <source>
        <dbReference type="PROSITE" id="PS51184"/>
    </source>
</evidence>
<keyword evidence="4" id="KW-1185">Reference proteome</keyword>
<dbReference type="GeneID" id="87822001"/>
<dbReference type="InterPro" id="IPR014710">
    <property type="entry name" value="RmlC-like_jellyroll"/>
</dbReference>
<comment type="caution">
    <text evidence="3">The sequence shown here is derived from an EMBL/GenBank/DDBJ whole genome shotgun (WGS) entry which is preliminary data.</text>
</comment>
<name>A0AAN6ZPQ5_9PEZI</name>
<reference evidence="3" key="2">
    <citation type="submission" date="2023-05" db="EMBL/GenBank/DDBJ databases">
        <authorList>
            <consortium name="Lawrence Berkeley National Laboratory"/>
            <person name="Steindorff A."/>
            <person name="Hensen N."/>
            <person name="Bonometti L."/>
            <person name="Westerberg I."/>
            <person name="Brannstrom I.O."/>
            <person name="Guillou S."/>
            <person name="Cros-Aarteil S."/>
            <person name="Calhoun S."/>
            <person name="Haridas S."/>
            <person name="Kuo A."/>
            <person name="Mondo S."/>
            <person name="Pangilinan J."/>
            <person name="Riley R."/>
            <person name="Labutti K."/>
            <person name="Andreopoulos B."/>
            <person name="Lipzen A."/>
            <person name="Chen C."/>
            <person name="Yanf M."/>
            <person name="Daum C."/>
            <person name="Ng V."/>
            <person name="Clum A."/>
            <person name="Ohm R."/>
            <person name="Martin F."/>
            <person name="Silar P."/>
            <person name="Natvig D."/>
            <person name="Lalanne C."/>
            <person name="Gautier V."/>
            <person name="Ament-Velasquez S.L."/>
            <person name="Kruys A."/>
            <person name="Hutchinson M.I."/>
            <person name="Powell A.J."/>
            <person name="Barry K."/>
            <person name="Miller A.N."/>
            <person name="Grigoriev I.V."/>
            <person name="Debuchy R."/>
            <person name="Gladieux P."/>
            <person name="Thoren M.H."/>
            <person name="Johannesson H."/>
        </authorList>
    </citation>
    <scope>NUCLEOTIDE SEQUENCE</scope>
    <source>
        <strain evidence="3">CBS 141.50</strain>
    </source>
</reference>
<proteinExistence type="predicted"/>
<dbReference type="InterPro" id="IPR003347">
    <property type="entry name" value="JmjC_dom"/>
</dbReference>
<dbReference type="SUPFAM" id="SSF51197">
    <property type="entry name" value="Clavaminate synthase-like"/>
    <property type="match status" value="1"/>
</dbReference>
<evidence type="ECO:0000256" key="1">
    <source>
        <dbReference type="SAM" id="MobiDB-lite"/>
    </source>
</evidence>
<dbReference type="AlphaFoldDB" id="A0AAN6ZPQ5"/>
<organism evidence="3 4">
    <name type="scientific">Dichotomopilus funicola</name>
    <dbReference type="NCBI Taxonomy" id="1934379"/>
    <lineage>
        <taxon>Eukaryota</taxon>
        <taxon>Fungi</taxon>
        <taxon>Dikarya</taxon>
        <taxon>Ascomycota</taxon>
        <taxon>Pezizomycotina</taxon>
        <taxon>Sordariomycetes</taxon>
        <taxon>Sordariomycetidae</taxon>
        <taxon>Sordariales</taxon>
        <taxon>Chaetomiaceae</taxon>
        <taxon>Dichotomopilus</taxon>
    </lineage>
</organism>
<feature type="domain" description="JmjC" evidence="2">
    <location>
        <begin position="143"/>
        <end position="337"/>
    </location>
</feature>
<evidence type="ECO:0000313" key="4">
    <source>
        <dbReference type="Proteomes" id="UP001302676"/>
    </source>
</evidence>
<dbReference type="PANTHER" id="PTHR12461">
    <property type="entry name" value="HYPOXIA-INDUCIBLE FACTOR 1 ALPHA INHIBITOR-RELATED"/>
    <property type="match status" value="1"/>
</dbReference>